<keyword evidence="2 5" id="KW-0489">Methyltransferase</keyword>
<accession>A0A1S1YZA1</accession>
<evidence type="ECO:0000313" key="5">
    <source>
        <dbReference type="EMBL" id="OHX66328.1"/>
    </source>
</evidence>
<keyword evidence="3" id="KW-0808">Transferase</keyword>
<name>A0A1S1YZA1_FLAPC</name>
<dbReference type="CDD" id="cd02440">
    <property type="entry name" value="AdoMet_MTases"/>
    <property type="match status" value="1"/>
</dbReference>
<dbReference type="GO" id="GO:0032259">
    <property type="term" value="P:methylation"/>
    <property type="evidence" value="ECO:0007669"/>
    <property type="project" value="UniProtKB-KW"/>
</dbReference>
<reference evidence="5 6" key="1">
    <citation type="journal article" date="2012" name="Int. J. Syst. Evol. Microbiol.">
        <title>Flammeovirga pacifica sp. nov., isolated from deep-sea sediment.</title>
        <authorList>
            <person name="Xu H."/>
            <person name="Fu Y."/>
            <person name="Yang N."/>
            <person name="Ding Z."/>
            <person name="Lai Q."/>
            <person name="Zeng R."/>
        </authorList>
    </citation>
    <scope>NUCLEOTIDE SEQUENCE [LARGE SCALE GENOMIC DNA]</scope>
    <source>
        <strain evidence="6">DSM 24597 / LMG 26175 / WPAGA1</strain>
    </source>
</reference>
<sequence>MSDKIFWDKKYENQQTGWDIGYASTPLVEYFDQLTNKELYILIPGVGNAYELEYLWKKGFKNVYALDLSEKPINNFLQRVKDFPKDQIICDDFFKTSISIKFDLIIEQTFFCALPPSMREQYVLHTHRLLKEGGKISGLLFTFPLSMEGPPFGGSIQEYQKLFNQYFTIKKMEECYNSIPPRQGNELFVILEKNV</sequence>
<keyword evidence="1" id="KW-0597">Phosphoprotein</keyword>
<comment type="caution">
    <text evidence="5">The sequence shown here is derived from an EMBL/GenBank/DDBJ whole genome shotgun (WGS) entry which is preliminary data.</text>
</comment>
<dbReference type="AlphaFoldDB" id="A0A1S1YZA1"/>
<dbReference type="PANTHER" id="PTHR32183:SF6">
    <property type="entry name" value="CYSTEINE SULFINATE DESULFINASE_CYSTEINE DESULFURASE AND RELATED ENZYMES"/>
    <property type="match status" value="1"/>
</dbReference>
<dbReference type="PROSITE" id="PS51585">
    <property type="entry name" value="SAM_MT_TPMT"/>
    <property type="match status" value="1"/>
</dbReference>
<dbReference type="STRING" id="915059.NH26_08165"/>
<gene>
    <name evidence="5" type="ORF">NH26_08165</name>
</gene>
<dbReference type="Pfam" id="PF05724">
    <property type="entry name" value="TPMT"/>
    <property type="match status" value="1"/>
</dbReference>
<organism evidence="5 6">
    <name type="scientific">Flammeovirga pacifica</name>
    <dbReference type="NCBI Taxonomy" id="915059"/>
    <lineage>
        <taxon>Bacteria</taxon>
        <taxon>Pseudomonadati</taxon>
        <taxon>Bacteroidota</taxon>
        <taxon>Cytophagia</taxon>
        <taxon>Cytophagales</taxon>
        <taxon>Flammeovirgaceae</taxon>
        <taxon>Flammeovirga</taxon>
    </lineage>
</organism>
<evidence type="ECO:0000256" key="3">
    <source>
        <dbReference type="ARBA" id="ARBA00022679"/>
    </source>
</evidence>
<dbReference type="Gene3D" id="3.40.50.150">
    <property type="entry name" value="Vaccinia Virus protein VP39"/>
    <property type="match status" value="1"/>
</dbReference>
<protein>
    <submittedName>
        <fullName evidence="5">SAM-dependent methyltransferase</fullName>
    </submittedName>
</protein>
<dbReference type="RefSeq" id="WP_044224913.1">
    <property type="nucleotide sequence ID" value="NZ_JRYR02000001.1"/>
</dbReference>
<evidence type="ECO:0000256" key="1">
    <source>
        <dbReference type="ARBA" id="ARBA00022553"/>
    </source>
</evidence>
<dbReference type="OrthoDB" id="9778208at2"/>
<evidence type="ECO:0000256" key="2">
    <source>
        <dbReference type="ARBA" id="ARBA00022603"/>
    </source>
</evidence>
<keyword evidence="4" id="KW-0949">S-adenosyl-L-methionine</keyword>
<dbReference type="GO" id="GO:0008757">
    <property type="term" value="F:S-adenosylmethionine-dependent methyltransferase activity"/>
    <property type="evidence" value="ECO:0007669"/>
    <property type="project" value="InterPro"/>
</dbReference>
<evidence type="ECO:0000313" key="6">
    <source>
        <dbReference type="Proteomes" id="UP000179797"/>
    </source>
</evidence>
<dbReference type="InterPro" id="IPR008854">
    <property type="entry name" value="TPMT"/>
</dbReference>
<proteinExistence type="predicted"/>
<keyword evidence="6" id="KW-1185">Reference proteome</keyword>
<dbReference type="SUPFAM" id="SSF53335">
    <property type="entry name" value="S-adenosyl-L-methionine-dependent methyltransferases"/>
    <property type="match status" value="1"/>
</dbReference>
<evidence type="ECO:0000256" key="4">
    <source>
        <dbReference type="ARBA" id="ARBA00022691"/>
    </source>
</evidence>
<dbReference type="Proteomes" id="UP000179797">
    <property type="component" value="Unassembled WGS sequence"/>
</dbReference>
<dbReference type="InterPro" id="IPR029063">
    <property type="entry name" value="SAM-dependent_MTases_sf"/>
</dbReference>
<dbReference type="EMBL" id="JRYR02000001">
    <property type="protein sequence ID" value="OHX66328.1"/>
    <property type="molecule type" value="Genomic_DNA"/>
</dbReference>
<dbReference type="PANTHER" id="PTHR32183">
    <property type="match status" value="1"/>
</dbReference>